<evidence type="ECO:0000313" key="3">
    <source>
        <dbReference type="Proteomes" id="UP000012960"/>
    </source>
</evidence>
<sequence length="96" mass="11616">MFLKRKNQESSISGITWKSKLVESQFKRFLPTMQQSALLIDQLVWIIFTRLCEREKERERERERERGHCHKPFIITYDLWKSHAIKFKVHPSTILG</sequence>
<proteinExistence type="predicted"/>
<reference evidence="1" key="1">
    <citation type="submission" date="2021-03" db="EMBL/GenBank/DDBJ databases">
        <authorList>
            <consortium name="Genoscope - CEA"/>
            <person name="William W."/>
        </authorList>
    </citation>
    <scope>NUCLEOTIDE SEQUENCE</scope>
    <source>
        <strain evidence="1">Doubled-haploid Pahang</strain>
    </source>
</reference>
<evidence type="ECO:0000313" key="2">
    <source>
        <dbReference type="EnsemblPlants" id="Ma07_p11820.1"/>
    </source>
</evidence>
<dbReference type="EMBL" id="HG996473">
    <property type="protein sequence ID" value="CAG1856331.1"/>
    <property type="molecule type" value="Genomic_DNA"/>
</dbReference>
<dbReference type="Gramene" id="Ma07_t11820.1">
    <property type="protein sequence ID" value="Ma07_p11820.1"/>
    <property type="gene ID" value="Ma07_g11820"/>
</dbReference>
<reference evidence="2" key="2">
    <citation type="submission" date="2021-05" db="UniProtKB">
        <authorList>
            <consortium name="EnsemblPlants"/>
        </authorList>
    </citation>
    <scope>IDENTIFICATION</scope>
    <source>
        <strain evidence="2">subsp. malaccensis</strain>
    </source>
</reference>
<name>A0A804JUV9_MUSAM</name>
<gene>
    <name evidence="1" type="ORF">GSMUA_43070.1</name>
</gene>
<organism evidence="2 3">
    <name type="scientific">Musa acuminata subsp. malaccensis</name>
    <name type="common">Wild banana</name>
    <name type="synonym">Musa malaccensis</name>
    <dbReference type="NCBI Taxonomy" id="214687"/>
    <lineage>
        <taxon>Eukaryota</taxon>
        <taxon>Viridiplantae</taxon>
        <taxon>Streptophyta</taxon>
        <taxon>Embryophyta</taxon>
        <taxon>Tracheophyta</taxon>
        <taxon>Spermatophyta</taxon>
        <taxon>Magnoliopsida</taxon>
        <taxon>Liliopsida</taxon>
        <taxon>Zingiberales</taxon>
        <taxon>Musaceae</taxon>
        <taxon>Musa</taxon>
    </lineage>
</organism>
<dbReference type="Proteomes" id="UP000012960">
    <property type="component" value="Unplaced"/>
</dbReference>
<dbReference type="InParanoid" id="A0A804JUV9"/>
<protein>
    <submittedName>
        <fullName evidence="1">(wild Malaysian banana) hypothetical protein</fullName>
    </submittedName>
</protein>
<accession>A0A804JUV9</accession>
<dbReference type="EnsemblPlants" id="Ma07_t11820.1">
    <property type="protein sequence ID" value="Ma07_p11820.1"/>
    <property type="gene ID" value="Ma07_g11820"/>
</dbReference>
<evidence type="ECO:0000313" key="1">
    <source>
        <dbReference type="EMBL" id="CAG1856331.1"/>
    </source>
</evidence>
<dbReference type="AlphaFoldDB" id="A0A804JUV9"/>
<keyword evidence="3" id="KW-1185">Reference proteome</keyword>